<dbReference type="InterPro" id="IPR009531">
    <property type="entry name" value="DUF1150"/>
</dbReference>
<protein>
    <submittedName>
        <fullName evidence="1">Uncharacterized protein</fullName>
    </submittedName>
</protein>
<dbReference type="Pfam" id="PF06620">
    <property type="entry name" value="DUF1150"/>
    <property type="match status" value="1"/>
</dbReference>
<name>A0A1C3RJ69_9PROT</name>
<dbReference type="RefSeq" id="WP_069189367.1">
    <property type="nucleotide sequence ID" value="NZ_FLYE01000044.1"/>
</dbReference>
<keyword evidence="2" id="KW-1185">Reference proteome</keyword>
<evidence type="ECO:0000313" key="2">
    <source>
        <dbReference type="Proteomes" id="UP000231658"/>
    </source>
</evidence>
<proteinExistence type="predicted"/>
<evidence type="ECO:0000313" key="1">
    <source>
        <dbReference type="EMBL" id="SCA57325.1"/>
    </source>
</evidence>
<gene>
    <name evidence="1" type="ORF">MTBPR1_50081</name>
</gene>
<sequence>MTNYIFSEEHALISYTREEAHKAFEHERLAYVIEETVEGTPGFSIYSGTGEHLGHTDTRDIAFATAFQYDMHALSVH</sequence>
<organism evidence="1 2">
    <name type="scientific">Candidatus Terasakiella magnetica</name>
    <dbReference type="NCBI Taxonomy" id="1867952"/>
    <lineage>
        <taxon>Bacteria</taxon>
        <taxon>Pseudomonadati</taxon>
        <taxon>Pseudomonadota</taxon>
        <taxon>Alphaproteobacteria</taxon>
        <taxon>Rhodospirillales</taxon>
        <taxon>Terasakiellaceae</taxon>
        <taxon>Terasakiella</taxon>
    </lineage>
</organism>
<reference evidence="1 2" key="1">
    <citation type="submission" date="2016-07" db="EMBL/GenBank/DDBJ databases">
        <authorList>
            <person name="Lefevre C.T."/>
        </authorList>
    </citation>
    <scope>NUCLEOTIDE SEQUENCE [LARGE SCALE GENOMIC DNA]</scope>
    <source>
        <strain evidence="1">PR1</strain>
    </source>
</reference>
<dbReference type="Proteomes" id="UP000231658">
    <property type="component" value="Unassembled WGS sequence"/>
</dbReference>
<dbReference type="EMBL" id="FLYE01000044">
    <property type="protein sequence ID" value="SCA57325.1"/>
    <property type="molecule type" value="Genomic_DNA"/>
</dbReference>
<dbReference type="AlphaFoldDB" id="A0A1C3RJ69"/>
<accession>A0A1C3RJ69</accession>
<dbReference type="OrthoDB" id="8449790at2"/>